<gene>
    <name evidence="4" type="ORF">DF015_12980</name>
</gene>
<feature type="region of interest" description="Disordered" evidence="2">
    <location>
        <begin position="1"/>
        <end position="49"/>
    </location>
</feature>
<protein>
    <submittedName>
        <fullName evidence="4">Glycosyltransferase family 1 protein</fullName>
    </submittedName>
</protein>
<evidence type="ECO:0000259" key="3">
    <source>
        <dbReference type="Pfam" id="PF00534"/>
    </source>
</evidence>
<dbReference type="GO" id="GO:0016757">
    <property type="term" value="F:glycosyltransferase activity"/>
    <property type="evidence" value="ECO:0007669"/>
    <property type="project" value="InterPro"/>
</dbReference>
<accession>A0AB74D8W5</accession>
<dbReference type="Proteomes" id="UP000273734">
    <property type="component" value="Unassembled WGS sequence"/>
</dbReference>
<feature type="region of interest" description="Disordered" evidence="2">
    <location>
        <begin position="555"/>
        <end position="587"/>
    </location>
</feature>
<evidence type="ECO:0000313" key="5">
    <source>
        <dbReference type="Proteomes" id="UP000273734"/>
    </source>
</evidence>
<sequence>MARRDSRASARGARAQGIDDRRHGNGGSPVRPRGDPVRTDRAPPRRRRVTRLSVHRLADARHDAGARADLRRLPDRIVRRGAGAWPVRKSAGRQTGPVPSSHVVRGIPAGRLSLFHRHRDRKLRSCRSGRREPDLGALGRASRRRAARDGRNPARRSARAAYAHRDQRRSRSFPDRLQPAGMGAPRMMRLVIDITPLAINRTAMYFIVRDTVRHLILSGHPVQLQALGEPVDLAEFVANDYTLNANFESRVGALLGAALANPDAFARRQDDRQHEAPCINFVFDPLYLLFVGRAARTIAYVLDLTPITRPQWHNPSVSRLYSIAYDRLYDPSIDILSISESTSRDLWANYGIPRSRMRVVPLYDRFDHPVEAKRREPSRQFLFVGSLETRKNITGLVQGFALSGLAKEGYTLRIVGGDGHGAEVIKAAVARVEGAVLCGRLSDEKLRDEYERCCALAYPSLWEGFGLPALEALARGIPLLLSDTGALPEVGGPFARYVDPCNPHSIAQGLVEAARRADDDPDYGAHTLGARQEWVRKFSREAYLSVVTEAVRHTESAAARSSARNDPLSEHAAAPGESAVDSPAANRPLPLTRRIRRALIHRSRIVPATLRDVPGNSFSLDYLYCLQQERRLRLSRMLSRFMSGRIWMYPWYAMRVVAEAVSLQVTNTLVRSMINETLIQKLGTRLERDHD</sequence>
<dbReference type="EMBL" id="QTNY01000007">
    <property type="protein sequence ID" value="RQP79393.1"/>
    <property type="molecule type" value="Genomic_DNA"/>
</dbReference>
<keyword evidence="1" id="KW-0808">Transferase</keyword>
<comment type="caution">
    <text evidence="4">The sequence shown here is derived from an EMBL/GenBank/DDBJ whole genome shotgun (WGS) entry which is preliminary data.</text>
</comment>
<proteinExistence type="predicted"/>
<dbReference type="Gene3D" id="3.40.50.2000">
    <property type="entry name" value="Glycogen Phosphorylase B"/>
    <property type="match status" value="1"/>
</dbReference>
<evidence type="ECO:0000256" key="1">
    <source>
        <dbReference type="ARBA" id="ARBA00022679"/>
    </source>
</evidence>
<evidence type="ECO:0000313" key="4">
    <source>
        <dbReference type="EMBL" id="RQP79393.1"/>
    </source>
</evidence>
<evidence type="ECO:0000256" key="2">
    <source>
        <dbReference type="SAM" id="MobiDB-lite"/>
    </source>
</evidence>
<dbReference type="Pfam" id="PF00534">
    <property type="entry name" value="Glycos_transf_1"/>
    <property type="match status" value="1"/>
</dbReference>
<dbReference type="PANTHER" id="PTHR46401:SF2">
    <property type="entry name" value="GLYCOSYLTRANSFERASE WBBK-RELATED"/>
    <property type="match status" value="1"/>
</dbReference>
<dbReference type="CDD" id="cd03809">
    <property type="entry name" value="GT4_MtfB-like"/>
    <property type="match status" value="1"/>
</dbReference>
<feature type="region of interest" description="Disordered" evidence="2">
    <location>
        <begin position="85"/>
        <end position="104"/>
    </location>
</feature>
<feature type="compositionally biased region" description="Basic and acidic residues" evidence="2">
    <location>
        <begin position="32"/>
        <end position="43"/>
    </location>
</feature>
<dbReference type="InterPro" id="IPR001296">
    <property type="entry name" value="Glyco_trans_1"/>
</dbReference>
<name>A0AB74D8W5_9BURK</name>
<dbReference type="SUPFAM" id="SSF53756">
    <property type="entry name" value="UDP-Glycosyltransferase/glycogen phosphorylase"/>
    <property type="match status" value="1"/>
</dbReference>
<feature type="domain" description="Glycosyl transferase family 1" evidence="3">
    <location>
        <begin position="370"/>
        <end position="510"/>
    </location>
</feature>
<feature type="region of interest" description="Disordered" evidence="2">
    <location>
        <begin position="123"/>
        <end position="180"/>
    </location>
</feature>
<dbReference type="AlphaFoldDB" id="A0AB74D8W5"/>
<organism evidence="4 5">
    <name type="scientific">Burkholderia ubonensis</name>
    <dbReference type="NCBI Taxonomy" id="101571"/>
    <lineage>
        <taxon>Bacteria</taxon>
        <taxon>Pseudomonadati</taxon>
        <taxon>Pseudomonadota</taxon>
        <taxon>Betaproteobacteria</taxon>
        <taxon>Burkholderiales</taxon>
        <taxon>Burkholderiaceae</taxon>
        <taxon>Burkholderia</taxon>
        <taxon>Burkholderia cepacia complex</taxon>
    </lineage>
</organism>
<dbReference type="PANTHER" id="PTHR46401">
    <property type="entry name" value="GLYCOSYLTRANSFERASE WBBK-RELATED"/>
    <property type="match status" value="1"/>
</dbReference>
<reference evidence="4 5" key="1">
    <citation type="submission" date="2018-08" db="EMBL/GenBank/DDBJ databases">
        <title>Comparative analysis of Burkholderia isolates from Puerto Rico.</title>
        <authorList>
            <person name="Hall C."/>
            <person name="Sahl J."/>
            <person name="Wagner D."/>
        </authorList>
    </citation>
    <scope>NUCLEOTIDE SEQUENCE [LARGE SCALE GENOMIC DNA]</scope>
    <source>
        <strain evidence="4 5">Bp8964</strain>
    </source>
</reference>